<keyword evidence="2" id="KW-1185">Reference proteome</keyword>
<evidence type="ECO:0000313" key="2">
    <source>
        <dbReference type="Proteomes" id="UP001498476"/>
    </source>
</evidence>
<comment type="caution">
    <text evidence="1">The sequence shown here is derived from an EMBL/GenBank/DDBJ whole genome shotgun (WGS) entry which is preliminary data.</text>
</comment>
<sequence length="620" mass="68602">MESIGRITAAAASASLQNELTLAAAAFNIDFSLIKVQAPKEYDGVKNSLTAFRRNAAEGGQPHIVARRLGALFEPLVPPISHLIRVYGIRASEISLAVQEHGDEIPNLGLFSDCGGLDGTNIWAAATSGRGAFAVHFLACLLARIWKSPEAISIWVQIVEQRKQESVQNYNEANDAGISSLNASQQLFTRHELAAWDSSARSWLQTADATKRLQHTQLTLIINNLRMPVNSNPDPYQSVLKAWISAMTAMDRLAQRIPQRVQDGAVLLAMSSWHLYPDMEVLVGDCKTIHQSDTLMEGAIITLSTHGVGDGEEVFWSLPLSRMRYYSTPVAAEARLASDTSRVSMQEFHVVILGMVIAPWTPRTENIPQSCRLVQVVNKRLEENPTKVPWVRMLANAAQLYSEANGVERHHLGKLLGLGMRRSVTDHLGDPLEPGFGLRNFRALFSMLKDTEACIQVCREIATKLQSDGNGLRMMIRYKLQARPSTVSAENLAYASVSAPSGILKRARSGVHIQTPKLCRFAPAWIPMLQQQGEQSQSTDCDNGPGQPRCLSFQRCIGCRNHTELRALQVTGEEFQFVGIKDSQPQRFTMIHDSKTTVTYDYVLGDIATVALFQEHRVSH</sequence>
<accession>A0ABR1HHS7</accession>
<proteinExistence type="predicted"/>
<dbReference type="Proteomes" id="UP001498476">
    <property type="component" value="Unassembled WGS sequence"/>
</dbReference>
<dbReference type="EMBL" id="JAZAVJ010000030">
    <property type="protein sequence ID" value="KAK7420394.1"/>
    <property type="molecule type" value="Genomic_DNA"/>
</dbReference>
<reference evidence="1 2" key="1">
    <citation type="journal article" date="2025" name="Microbiol. Resour. Announc.">
        <title>Draft genome sequences for Neonectria magnoliae and Neonectria punicea, canker pathogens of Liriodendron tulipifera and Acer saccharum in West Virginia.</title>
        <authorList>
            <person name="Petronek H.M."/>
            <person name="Kasson M.T."/>
            <person name="Metheny A.M."/>
            <person name="Stauder C.M."/>
            <person name="Lovett B."/>
            <person name="Lynch S.C."/>
            <person name="Garnas J.R."/>
            <person name="Kasson L.R."/>
            <person name="Stajich J.E."/>
        </authorList>
    </citation>
    <scope>NUCLEOTIDE SEQUENCE [LARGE SCALE GENOMIC DNA]</scope>
    <source>
        <strain evidence="1 2">NRRL 64653</strain>
    </source>
</reference>
<protein>
    <submittedName>
        <fullName evidence="1">Uncharacterized protein</fullName>
    </submittedName>
</protein>
<gene>
    <name evidence="1" type="ORF">QQX98_002817</name>
</gene>
<organism evidence="1 2">
    <name type="scientific">Neonectria punicea</name>
    <dbReference type="NCBI Taxonomy" id="979145"/>
    <lineage>
        <taxon>Eukaryota</taxon>
        <taxon>Fungi</taxon>
        <taxon>Dikarya</taxon>
        <taxon>Ascomycota</taxon>
        <taxon>Pezizomycotina</taxon>
        <taxon>Sordariomycetes</taxon>
        <taxon>Hypocreomycetidae</taxon>
        <taxon>Hypocreales</taxon>
        <taxon>Nectriaceae</taxon>
        <taxon>Neonectria</taxon>
    </lineage>
</organism>
<name>A0ABR1HHS7_9HYPO</name>
<evidence type="ECO:0000313" key="1">
    <source>
        <dbReference type="EMBL" id="KAK7420394.1"/>
    </source>
</evidence>